<reference evidence="1 2" key="1">
    <citation type="submission" date="2014-06" db="EMBL/GenBank/DDBJ databases">
        <authorList>
            <person name="Urmite Genomes Urmite Genomes"/>
        </authorList>
    </citation>
    <scope>NUCLEOTIDE SEQUENCE [LARGE SCALE GENOMIC DNA]</scope>
</reference>
<dbReference type="AlphaFoldDB" id="A0A078L0P8"/>
<dbReference type="RefSeq" id="WP_044011934.1">
    <property type="nucleotide sequence ID" value="NZ_CCVW01000004.1"/>
</dbReference>
<sequence>MKTQFKQAYDEVINLHIQIESLLGNSRIEEDRLPFLSHFHPEFTMIQPNGILRDFAWLSHWYQTAAGSRPQVKISIENFKNIYSCSDNVIVAYEEYQQVTTVESLRRSSTAIFVPTNNSKQPLLWRHLHETWVTT</sequence>
<protein>
    <recommendedName>
        <fullName evidence="3">DUF4440 domain-containing protein</fullName>
    </recommendedName>
</protein>
<dbReference type="Proteomes" id="UP000044071">
    <property type="component" value="Unassembled WGS sequence"/>
</dbReference>
<gene>
    <name evidence="1" type="ORF">BN59_03049</name>
</gene>
<name>A0A078L0P8_9GAMM</name>
<evidence type="ECO:0000313" key="2">
    <source>
        <dbReference type="Proteomes" id="UP000044071"/>
    </source>
</evidence>
<evidence type="ECO:0008006" key="3">
    <source>
        <dbReference type="Google" id="ProtNLM"/>
    </source>
</evidence>
<dbReference type="InterPro" id="IPR032710">
    <property type="entry name" value="NTF2-like_dom_sf"/>
</dbReference>
<dbReference type="EMBL" id="CCSB01000004">
    <property type="protein sequence ID" value="CDZ78736.1"/>
    <property type="molecule type" value="Genomic_DNA"/>
</dbReference>
<dbReference type="STRING" id="1034943.BN59_03049"/>
<keyword evidence="2" id="KW-1185">Reference proteome</keyword>
<dbReference type="OrthoDB" id="8912060at2"/>
<dbReference type="eggNOG" id="COG4460">
    <property type="taxonomic scope" value="Bacteria"/>
</dbReference>
<dbReference type="SUPFAM" id="SSF54427">
    <property type="entry name" value="NTF2-like"/>
    <property type="match status" value="1"/>
</dbReference>
<dbReference type="Gene3D" id="3.10.450.50">
    <property type="match status" value="1"/>
</dbReference>
<proteinExistence type="predicted"/>
<evidence type="ECO:0000313" key="1">
    <source>
        <dbReference type="EMBL" id="CDZ78736.1"/>
    </source>
</evidence>
<dbReference type="PIRSF" id="PIRSF029394">
    <property type="entry name" value="UCP029394"/>
    <property type="match status" value="1"/>
</dbReference>
<dbReference type="InterPro" id="IPR016918">
    <property type="entry name" value="UCP029394"/>
</dbReference>
<organism evidence="1 2">
    <name type="scientific">Legionella massiliensis</name>
    <dbReference type="NCBI Taxonomy" id="1034943"/>
    <lineage>
        <taxon>Bacteria</taxon>
        <taxon>Pseudomonadati</taxon>
        <taxon>Pseudomonadota</taxon>
        <taxon>Gammaproteobacteria</taxon>
        <taxon>Legionellales</taxon>
        <taxon>Legionellaceae</taxon>
        <taxon>Legionella</taxon>
    </lineage>
</organism>
<accession>A0A078L0P8</accession>